<organism evidence="1 2">
    <name type="scientific">Lentinula lateritia</name>
    <dbReference type="NCBI Taxonomy" id="40482"/>
    <lineage>
        <taxon>Eukaryota</taxon>
        <taxon>Fungi</taxon>
        <taxon>Dikarya</taxon>
        <taxon>Basidiomycota</taxon>
        <taxon>Agaricomycotina</taxon>
        <taxon>Agaricomycetes</taxon>
        <taxon>Agaricomycetidae</taxon>
        <taxon>Agaricales</taxon>
        <taxon>Marasmiineae</taxon>
        <taxon>Omphalotaceae</taxon>
        <taxon>Lentinula</taxon>
    </lineage>
</organism>
<keyword evidence="2" id="KW-1185">Reference proteome</keyword>
<comment type="caution">
    <text evidence="1">The sequence shown here is derived from an EMBL/GenBank/DDBJ whole genome shotgun (WGS) entry which is preliminary data.</text>
</comment>
<protein>
    <submittedName>
        <fullName evidence="1">Uncharacterized protein</fullName>
    </submittedName>
</protein>
<accession>A0ABQ8VFQ5</accession>
<proteinExistence type="predicted"/>
<dbReference type="Proteomes" id="UP001150217">
    <property type="component" value="Unassembled WGS sequence"/>
</dbReference>
<dbReference type="EMBL" id="JANVFT010000037">
    <property type="protein sequence ID" value="KAJ4492468.1"/>
    <property type="molecule type" value="Genomic_DNA"/>
</dbReference>
<reference evidence="1" key="1">
    <citation type="submission" date="2022-08" db="EMBL/GenBank/DDBJ databases">
        <title>A Global Phylogenomic Analysis of the Shiitake Genus Lentinula.</title>
        <authorList>
            <consortium name="DOE Joint Genome Institute"/>
            <person name="Sierra-Patev S."/>
            <person name="Min B."/>
            <person name="Naranjo-Ortiz M."/>
            <person name="Looney B."/>
            <person name="Konkel Z."/>
            <person name="Slot J.C."/>
            <person name="Sakamoto Y."/>
            <person name="Steenwyk J.L."/>
            <person name="Rokas A."/>
            <person name="Carro J."/>
            <person name="Camarero S."/>
            <person name="Ferreira P."/>
            <person name="Molpeceres G."/>
            <person name="Ruiz-Duenas F.J."/>
            <person name="Serrano A."/>
            <person name="Henrissat B."/>
            <person name="Drula E."/>
            <person name="Hughes K.W."/>
            <person name="Mata J.L."/>
            <person name="Ishikawa N.K."/>
            <person name="Vargas-Isla R."/>
            <person name="Ushijima S."/>
            <person name="Smith C.A."/>
            <person name="Ahrendt S."/>
            <person name="Andreopoulos W."/>
            <person name="He G."/>
            <person name="Labutti K."/>
            <person name="Lipzen A."/>
            <person name="Ng V."/>
            <person name="Riley R."/>
            <person name="Sandor L."/>
            <person name="Barry K."/>
            <person name="Martinez A.T."/>
            <person name="Xiao Y."/>
            <person name="Gibbons J.G."/>
            <person name="Terashima K."/>
            <person name="Grigoriev I.V."/>
            <person name="Hibbett D.S."/>
        </authorList>
    </citation>
    <scope>NUCLEOTIDE SEQUENCE</scope>
    <source>
        <strain evidence="1">RHP3577 ss4</strain>
    </source>
</reference>
<evidence type="ECO:0000313" key="1">
    <source>
        <dbReference type="EMBL" id="KAJ4492468.1"/>
    </source>
</evidence>
<name>A0ABQ8VFQ5_9AGAR</name>
<gene>
    <name evidence="1" type="ORF">C8R41DRAFT_831632</name>
</gene>
<sequence>MDSRSNPSSHSRFLPLSYVAHIRTGASAHESELRISSTLRFYSGFGIPGFQTRHRGSHEAEGQALIL</sequence>
<evidence type="ECO:0000313" key="2">
    <source>
        <dbReference type="Proteomes" id="UP001150217"/>
    </source>
</evidence>